<feature type="repeat" description="TPR" evidence="3">
    <location>
        <begin position="279"/>
        <end position="312"/>
    </location>
</feature>
<dbReference type="InterPro" id="IPR011990">
    <property type="entry name" value="TPR-like_helical_dom_sf"/>
</dbReference>
<dbReference type="Pfam" id="PF13432">
    <property type="entry name" value="TPR_16"/>
    <property type="match status" value="1"/>
</dbReference>
<dbReference type="SMART" id="SM00028">
    <property type="entry name" value="TPR"/>
    <property type="match status" value="6"/>
</dbReference>
<dbReference type="PANTHER" id="PTHR44186">
    <property type="match status" value="1"/>
</dbReference>
<keyword evidence="1" id="KW-0677">Repeat</keyword>
<accession>A0A7C2M3D7</accession>
<dbReference type="SUPFAM" id="SSF81901">
    <property type="entry name" value="HCP-like"/>
    <property type="match status" value="1"/>
</dbReference>
<evidence type="ECO:0000256" key="4">
    <source>
        <dbReference type="SAM" id="SignalP"/>
    </source>
</evidence>
<feature type="chain" id="PRO_5028169750" evidence="4">
    <location>
        <begin position="22"/>
        <end position="456"/>
    </location>
</feature>
<dbReference type="EMBL" id="DSEE01000100">
    <property type="protein sequence ID" value="HER39845.1"/>
    <property type="molecule type" value="Genomic_DNA"/>
</dbReference>
<dbReference type="Pfam" id="PF12895">
    <property type="entry name" value="ANAPC3"/>
    <property type="match status" value="1"/>
</dbReference>
<feature type="repeat" description="TPR" evidence="3">
    <location>
        <begin position="314"/>
        <end position="347"/>
    </location>
</feature>
<dbReference type="SUPFAM" id="SSF48452">
    <property type="entry name" value="TPR-like"/>
    <property type="match status" value="1"/>
</dbReference>
<dbReference type="InterPro" id="IPR019734">
    <property type="entry name" value="TPR_rpt"/>
</dbReference>
<dbReference type="PROSITE" id="PS50005">
    <property type="entry name" value="TPR"/>
    <property type="match status" value="2"/>
</dbReference>
<protein>
    <submittedName>
        <fullName evidence="5">Tetratricopeptide repeat protein</fullName>
    </submittedName>
</protein>
<organism evidence="5">
    <name type="scientific">Salinimicrobium catena</name>
    <dbReference type="NCBI Taxonomy" id="390640"/>
    <lineage>
        <taxon>Bacteria</taxon>
        <taxon>Pseudomonadati</taxon>
        <taxon>Bacteroidota</taxon>
        <taxon>Flavobacteriia</taxon>
        <taxon>Flavobacteriales</taxon>
        <taxon>Flavobacteriaceae</taxon>
        <taxon>Salinimicrobium</taxon>
    </lineage>
</organism>
<evidence type="ECO:0000256" key="1">
    <source>
        <dbReference type="ARBA" id="ARBA00022737"/>
    </source>
</evidence>
<sequence>MNPIKTCLAVLSLSLSLSGFAQQSAIQTNELADYRRALELYNNQQYLAAQELFDDVQEEVQDERIKANCAYYIASAAIRLNQPNADELMEDFVERFPTSTRTNAAFLDVADYYFEAGKYSLARKWYEKVDQKNLSRAEKERFYFNNGYAFFKANDFEQAKDYLSRVKNSEKYGSQAKYYLGFMAYEGDDYQQANELFEEVEDEERYSEDLSYFQADMNFKQGNFQKALELALEQLPRADRRDQSELNKIIGESYFNLGEYEKAIPYLTEYKGQRGKWNNTDYYQLGYAYFQQGEYEKAINEFNKIIDGKNAVAQNAYYHLAQSYLKTDKKQEALNAFKNASEMDFNEKIKADAALNYAKLSYEIGNSYESVPQVLMTYMENYPDSPAKDEIRELLVNSFITTKNYEEAMRLLQNNRNFENNLVYQKVAFYRGLELYNEGNFREALEYFEKSLSERR</sequence>
<proteinExistence type="predicted"/>
<evidence type="ECO:0000256" key="2">
    <source>
        <dbReference type="ARBA" id="ARBA00022803"/>
    </source>
</evidence>
<reference evidence="5" key="1">
    <citation type="journal article" date="2020" name="mSystems">
        <title>Genome- and Community-Level Interaction Insights into Carbon Utilization and Element Cycling Functions of Hydrothermarchaeota in Hydrothermal Sediment.</title>
        <authorList>
            <person name="Zhou Z."/>
            <person name="Liu Y."/>
            <person name="Xu W."/>
            <person name="Pan J."/>
            <person name="Luo Z.H."/>
            <person name="Li M."/>
        </authorList>
    </citation>
    <scope>NUCLEOTIDE SEQUENCE [LARGE SCALE GENOMIC DNA]</scope>
    <source>
        <strain evidence="5">SpSt-1235</strain>
    </source>
</reference>
<evidence type="ECO:0000256" key="3">
    <source>
        <dbReference type="PROSITE-ProRule" id="PRU00339"/>
    </source>
</evidence>
<dbReference type="Proteomes" id="UP000885753">
    <property type="component" value="Unassembled WGS sequence"/>
</dbReference>
<dbReference type="AlphaFoldDB" id="A0A7C2M3D7"/>
<comment type="caution">
    <text evidence="5">The sequence shown here is derived from an EMBL/GenBank/DDBJ whole genome shotgun (WGS) entry which is preliminary data.</text>
</comment>
<dbReference type="PANTHER" id="PTHR44186:SF1">
    <property type="entry name" value="BARDET-BIEDL SYNDROME 4 PROTEIN"/>
    <property type="match status" value="1"/>
</dbReference>
<gene>
    <name evidence="5" type="ORF">ENO10_01350</name>
</gene>
<feature type="non-terminal residue" evidence="5">
    <location>
        <position position="456"/>
    </location>
</feature>
<name>A0A7C2M3D7_9FLAO</name>
<dbReference type="PROSITE" id="PS50293">
    <property type="entry name" value="TPR_REGION"/>
    <property type="match status" value="2"/>
</dbReference>
<dbReference type="Gene3D" id="1.25.40.10">
    <property type="entry name" value="Tetratricopeptide repeat domain"/>
    <property type="match status" value="4"/>
</dbReference>
<evidence type="ECO:0000313" key="5">
    <source>
        <dbReference type="EMBL" id="HER39845.1"/>
    </source>
</evidence>
<keyword evidence="2 3" id="KW-0802">TPR repeat</keyword>
<dbReference type="Pfam" id="PF13181">
    <property type="entry name" value="TPR_8"/>
    <property type="match status" value="1"/>
</dbReference>
<feature type="signal peptide" evidence="4">
    <location>
        <begin position="1"/>
        <end position="21"/>
    </location>
</feature>
<keyword evidence="4" id="KW-0732">Signal</keyword>